<feature type="region of interest" description="Disordered" evidence="9">
    <location>
        <begin position="528"/>
        <end position="549"/>
    </location>
</feature>
<evidence type="ECO:0000256" key="4">
    <source>
        <dbReference type="ARBA" id="ARBA00022692"/>
    </source>
</evidence>
<evidence type="ECO:0000256" key="9">
    <source>
        <dbReference type="SAM" id="MobiDB-lite"/>
    </source>
</evidence>
<dbReference type="SUPFAM" id="SSF56317">
    <property type="entry name" value="Carbon-nitrogen hydrolase"/>
    <property type="match status" value="1"/>
</dbReference>
<accession>A0A7Y9RV39</accession>
<comment type="pathway">
    <text evidence="8">Protein modification; lipoprotein biosynthesis (N-acyl transfer).</text>
</comment>
<keyword evidence="5 8" id="KW-1133">Transmembrane helix</keyword>
<keyword evidence="6 8" id="KW-0472">Membrane</keyword>
<evidence type="ECO:0000256" key="1">
    <source>
        <dbReference type="ARBA" id="ARBA00004651"/>
    </source>
</evidence>
<protein>
    <recommendedName>
        <fullName evidence="8">Apolipoprotein N-acyltransferase</fullName>
        <shortName evidence="8">ALP N-acyltransferase</shortName>
        <ecNumber evidence="8">2.3.1.269</ecNumber>
    </recommendedName>
</protein>
<dbReference type="RefSeq" id="WP_179518247.1">
    <property type="nucleotide sequence ID" value="NZ_JACCAC010000001.1"/>
</dbReference>
<dbReference type="NCBIfam" id="TIGR00546">
    <property type="entry name" value="lnt"/>
    <property type="match status" value="1"/>
</dbReference>
<dbReference type="Pfam" id="PF20154">
    <property type="entry name" value="LNT_N"/>
    <property type="match status" value="1"/>
</dbReference>
<dbReference type="InterPro" id="IPR045378">
    <property type="entry name" value="LNT_N"/>
</dbReference>
<organism evidence="11 12">
    <name type="scientific">Nocardioides perillae</name>
    <dbReference type="NCBI Taxonomy" id="1119534"/>
    <lineage>
        <taxon>Bacteria</taxon>
        <taxon>Bacillati</taxon>
        <taxon>Actinomycetota</taxon>
        <taxon>Actinomycetes</taxon>
        <taxon>Propionibacteriales</taxon>
        <taxon>Nocardioidaceae</taxon>
        <taxon>Nocardioides</taxon>
    </lineage>
</organism>
<dbReference type="GO" id="GO:0042158">
    <property type="term" value="P:lipoprotein biosynthetic process"/>
    <property type="evidence" value="ECO:0007669"/>
    <property type="project" value="UniProtKB-UniRule"/>
</dbReference>
<evidence type="ECO:0000256" key="8">
    <source>
        <dbReference type="HAMAP-Rule" id="MF_01148"/>
    </source>
</evidence>
<evidence type="ECO:0000313" key="12">
    <source>
        <dbReference type="Proteomes" id="UP000544110"/>
    </source>
</evidence>
<comment type="caution">
    <text evidence="8">Lacks conserved residue(s) required for the propagation of feature annotation.</text>
</comment>
<feature type="transmembrane region" description="Helical" evidence="8">
    <location>
        <begin position="85"/>
        <end position="105"/>
    </location>
</feature>
<dbReference type="AlphaFoldDB" id="A0A7Y9RV39"/>
<dbReference type="Pfam" id="PF00795">
    <property type="entry name" value="CN_hydrolase"/>
    <property type="match status" value="1"/>
</dbReference>
<dbReference type="GO" id="GO:0016410">
    <property type="term" value="F:N-acyltransferase activity"/>
    <property type="evidence" value="ECO:0007669"/>
    <property type="project" value="UniProtKB-UniRule"/>
</dbReference>
<comment type="catalytic activity">
    <reaction evidence="8">
        <text>N-terminal S-1,2-diacyl-sn-glyceryl-L-cysteinyl-[lipoprotein] + a glycerophospholipid = N-acyl-S-1,2-diacyl-sn-glyceryl-L-cysteinyl-[lipoprotein] + a 2-acyl-sn-glycero-3-phospholipid + H(+)</text>
        <dbReference type="Rhea" id="RHEA:48228"/>
        <dbReference type="Rhea" id="RHEA-COMP:14681"/>
        <dbReference type="Rhea" id="RHEA-COMP:14684"/>
        <dbReference type="ChEBI" id="CHEBI:15378"/>
        <dbReference type="ChEBI" id="CHEBI:136912"/>
        <dbReference type="ChEBI" id="CHEBI:140656"/>
        <dbReference type="ChEBI" id="CHEBI:140657"/>
        <dbReference type="ChEBI" id="CHEBI:140660"/>
        <dbReference type="EC" id="2.3.1.269"/>
    </reaction>
</comment>
<evidence type="ECO:0000256" key="2">
    <source>
        <dbReference type="ARBA" id="ARBA00022475"/>
    </source>
</evidence>
<dbReference type="PROSITE" id="PS51257">
    <property type="entry name" value="PROKAR_LIPOPROTEIN"/>
    <property type="match status" value="1"/>
</dbReference>
<reference evidence="11 12" key="1">
    <citation type="submission" date="2020-07" db="EMBL/GenBank/DDBJ databases">
        <title>Sequencing the genomes of 1000 actinobacteria strains.</title>
        <authorList>
            <person name="Klenk H.-P."/>
        </authorList>
    </citation>
    <scope>NUCLEOTIDE SEQUENCE [LARGE SCALE GENOMIC DNA]</scope>
    <source>
        <strain evidence="11 12">DSM 24552</strain>
    </source>
</reference>
<keyword evidence="4 8" id="KW-0812">Transmembrane</keyword>
<evidence type="ECO:0000256" key="5">
    <source>
        <dbReference type="ARBA" id="ARBA00022989"/>
    </source>
</evidence>
<feature type="transmembrane region" description="Helical" evidence="8">
    <location>
        <begin position="194"/>
        <end position="215"/>
    </location>
</feature>
<dbReference type="PANTHER" id="PTHR38686:SF1">
    <property type="entry name" value="APOLIPOPROTEIN N-ACYLTRANSFERASE"/>
    <property type="match status" value="1"/>
</dbReference>
<dbReference type="UniPathway" id="UPA00666"/>
<dbReference type="InterPro" id="IPR003010">
    <property type="entry name" value="C-N_Hydrolase"/>
</dbReference>
<feature type="transmembrane region" description="Helical" evidence="8">
    <location>
        <begin position="501"/>
        <end position="519"/>
    </location>
</feature>
<evidence type="ECO:0000259" key="10">
    <source>
        <dbReference type="PROSITE" id="PS50263"/>
    </source>
</evidence>
<proteinExistence type="inferred from homology"/>
<dbReference type="HAMAP" id="MF_01148">
    <property type="entry name" value="Lnt"/>
    <property type="match status" value="1"/>
</dbReference>
<dbReference type="CDD" id="cd07571">
    <property type="entry name" value="ALP_N-acyl_transferase"/>
    <property type="match status" value="1"/>
</dbReference>
<evidence type="ECO:0000256" key="6">
    <source>
        <dbReference type="ARBA" id="ARBA00023136"/>
    </source>
</evidence>
<feature type="domain" description="CN hydrolase" evidence="10">
    <location>
        <begin position="233"/>
        <end position="488"/>
    </location>
</feature>
<comment type="caution">
    <text evidence="11">The sequence shown here is derived from an EMBL/GenBank/DDBJ whole genome shotgun (WGS) entry which is preliminary data.</text>
</comment>
<evidence type="ECO:0000256" key="3">
    <source>
        <dbReference type="ARBA" id="ARBA00022679"/>
    </source>
</evidence>
<keyword evidence="11" id="KW-0449">Lipoprotein</keyword>
<dbReference type="EMBL" id="JACCAC010000001">
    <property type="protein sequence ID" value="NYG55879.1"/>
    <property type="molecule type" value="Genomic_DNA"/>
</dbReference>
<feature type="transmembrane region" description="Helical" evidence="8">
    <location>
        <begin position="61"/>
        <end position="78"/>
    </location>
</feature>
<dbReference type="Gene3D" id="3.60.110.10">
    <property type="entry name" value="Carbon-nitrogen hydrolase"/>
    <property type="match status" value="1"/>
</dbReference>
<dbReference type="GO" id="GO:0005886">
    <property type="term" value="C:plasma membrane"/>
    <property type="evidence" value="ECO:0007669"/>
    <property type="project" value="UniProtKB-SubCell"/>
</dbReference>
<dbReference type="PROSITE" id="PS50263">
    <property type="entry name" value="CN_HYDROLASE"/>
    <property type="match status" value="1"/>
</dbReference>
<gene>
    <name evidence="8" type="primary">lnt</name>
    <name evidence="11" type="ORF">BJ989_002183</name>
</gene>
<keyword evidence="2 8" id="KW-1003">Cell membrane</keyword>
<comment type="function">
    <text evidence="8">Catalyzes the phospholipid dependent N-acylation of the N-terminal cysteine of apolipoprotein, the last step in lipoprotein maturation.</text>
</comment>
<name>A0A7Y9RV39_9ACTN</name>
<keyword evidence="12" id="KW-1185">Reference proteome</keyword>
<evidence type="ECO:0000256" key="7">
    <source>
        <dbReference type="ARBA" id="ARBA00023315"/>
    </source>
</evidence>
<dbReference type="PANTHER" id="PTHR38686">
    <property type="entry name" value="APOLIPOPROTEIN N-ACYLTRANSFERASE"/>
    <property type="match status" value="1"/>
</dbReference>
<comment type="similarity">
    <text evidence="8">Belongs to the CN hydrolase family. Apolipoprotein N-acyltransferase subfamily.</text>
</comment>
<keyword evidence="7 8" id="KW-0012">Acyltransferase</keyword>
<comment type="subcellular location">
    <subcellularLocation>
        <location evidence="1 8">Cell membrane</location>
        <topology evidence="1 8">Multi-pass membrane protein</topology>
    </subcellularLocation>
</comment>
<dbReference type="InterPro" id="IPR004563">
    <property type="entry name" value="Apolipo_AcylTrfase"/>
</dbReference>
<dbReference type="Proteomes" id="UP000544110">
    <property type="component" value="Unassembled WGS sequence"/>
</dbReference>
<dbReference type="EC" id="2.3.1.269" evidence="8"/>
<evidence type="ECO:0000313" key="11">
    <source>
        <dbReference type="EMBL" id="NYG55879.1"/>
    </source>
</evidence>
<sequence>MPPRLPSRLPTGLPSRCVGAAAAGLACALAFEPLAWAWLAPIGVAGMVLAVRDLSVRRAVLVAAVFAAAFFYPLIWWMRVVGIDAWILLAGIQTAWLALVGPLVARVQRWPGGPLWVAAAWLASEVARSSQPFGGFPWGRLGFATADTPLAEALPYVGVHGAGFLAALLGATLAAAVVRLRAPTDGTSRVRRGARALAPAGVVALLVALPVLLPWRDVVGLDDPGADHAAGTLRVAAVQGNVPGRGDDVLVDVEQLTRNHVDLTVDLAERVETGEVAPPDLVVWPENSTAVDPFRDATVGAGIERAVAAIDRPVLVGAIVDAQDPGQVLNQGIVWEPGTGPSDRYTKWHPVPFGEYIPLRSGPLTAWVGRLDLVARDMVAGTRETPLEVAGTLVADAICFDVGYDDGLYAQVRRGAELAVVQTSNAMFVFTDQIDQQFAMSRLRALETGKHVVVTAINGVSGVIAPDGTVTASAAPRTAEVLLADVALNDATTPAVHLAPWLGRAAVWLSAAAALLLVVGRVRRRRSRLVDHGAPPAAPTRAHEPALQG</sequence>
<feature type="transmembrane region" description="Helical" evidence="8">
    <location>
        <begin position="162"/>
        <end position="182"/>
    </location>
</feature>
<dbReference type="InterPro" id="IPR036526">
    <property type="entry name" value="C-N_Hydrolase_sf"/>
</dbReference>
<keyword evidence="3 8" id="KW-0808">Transferase</keyword>